<evidence type="ECO:0000313" key="3">
    <source>
        <dbReference type="Proteomes" id="UP001642409"/>
    </source>
</evidence>
<dbReference type="EMBL" id="CAXDID020000242">
    <property type="protein sequence ID" value="CAL6062966.1"/>
    <property type="molecule type" value="Genomic_DNA"/>
</dbReference>
<reference evidence="1" key="1">
    <citation type="submission" date="2023-06" db="EMBL/GenBank/DDBJ databases">
        <authorList>
            <person name="Kurt Z."/>
        </authorList>
    </citation>
    <scope>NUCLEOTIDE SEQUENCE</scope>
</reference>
<dbReference type="AlphaFoldDB" id="A0AA86NAU1"/>
<gene>
    <name evidence="1" type="ORF">HINF_LOCUS3862</name>
    <name evidence="2" type="ORF">HINF_LOCUS50531</name>
</gene>
<dbReference type="Proteomes" id="UP001642409">
    <property type="component" value="Unassembled WGS sequence"/>
</dbReference>
<evidence type="ECO:0000313" key="2">
    <source>
        <dbReference type="EMBL" id="CAL6062966.1"/>
    </source>
</evidence>
<accession>A0AA86NAU1</accession>
<reference evidence="2 3" key="2">
    <citation type="submission" date="2024-07" db="EMBL/GenBank/DDBJ databases">
        <authorList>
            <person name="Akdeniz Z."/>
        </authorList>
    </citation>
    <scope>NUCLEOTIDE SEQUENCE [LARGE SCALE GENOMIC DNA]</scope>
</reference>
<name>A0AA86NAU1_9EUKA</name>
<comment type="caution">
    <text evidence="1">The sequence shown here is derived from an EMBL/GenBank/DDBJ whole genome shotgun (WGS) entry which is preliminary data.</text>
</comment>
<evidence type="ECO:0000313" key="1">
    <source>
        <dbReference type="EMBL" id="CAI9916217.1"/>
    </source>
</evidence>
<proteinExistence type="predicted"/>
<protein>
    <submittedName>
        <fullName evidence="2">Hypothetical_protein</fullName>
    </submittedName>
</protein>
<sequence>MFKFINYQPKTNSTLLMQKQKVVHCKRKQQVEELPKYISLTDLQSDISKRVTVAGYLQLKIQQIMRFYNSPGYMASSLIVQQCACNNISASLDILQNLYVNNVLYETNVDFTFSLQNNLYLIKQRDFRSIHAPSELPRSFPLPSRIRFVFAENNKATLFLNSGQIFTFTENFLRELVSIQIAPMFASKKGIINQQLELVTFQDKSGFVDINAFKDFVGYKQLSCIVENKSSPKIQELQTEMEFENKYKTKVNQMLLECYKGNKSIFTLADELKSEGLIYNSLVIAYFVADTFGIDLIGTQCDKSTKNALYKISGIFL</sequence>
<dbReference type="EMBL" id="CATOUU010000094">
    <property type="protein sequence ID" value="CAI9916217.1"/>
    <property type="molecule type" value="Genomic_DNA"/>
</dbReference>
<keyword evidence="3" id="KW-1185">Reference proteome</keyword>
<organism evidence="1">
    <name type="scientific">Hexamita inflata</name>
    <dbReference type="NCBI Taxonomy" id="28002"/>
    <lineage>
        <taxon>Eukaryota</taxon>
        <taxon>Metamonada</taxon>
        <taxon>Diplomonadida</taxon>
        <taxon>Hexamitidae</taxon>
        <taxon>Hexamitinae</taxon>
        <taxon>Hexamita</taxon>
    </lineage>
</organism>